<proteinExistence type="predicted"/>
<dbReference type="AlphaFoldDB" id="A0A2N0Z706"/>
<dbReference type="RefSeq" id="WP_101175378.1">
    <property type="nucleotide sequence ID" value="NZ_PISE01000004.1"/>
</dbReference>
<dbReference type="EMBL" id="PISE01000004">
    <property type="protein sequence ID" value="PKG25273.1"/>
    <property type="molecule type" value="Genomic_DNA"/>
</dbReference>
<organism evidence="1 2">
    <name type="scientific">Niallia nealsonii</name>
    <dbReference type="NCBI Taxonomy" id="115979"/>
    <lineage>
        <taxon>Bacteria</taxon>
        <taxon>Bacillati</taxon>
        <taxon>Bacillota</taxon>
        <taxon>Bacilli</taxon>
        <taxon>Bacillales</taxon>
        <taxon>Bacillaceae</taxon>
        <taxon>Niallia</taxon>
    </lineage>
</organism>
<name>A0A2N0Z706_9BACI</name>
<dbReference type="OrthoDB" id="2417337at2"/>
<sequence>MPTILPNYEINDQTLALKPSFHHKYSTIVLEGDQKLFIKQTPLQLIQQAALKGGSDYNGRRKSLIYLTGIKKKIPIPLYPQKNIYAFPTHSPNHINCHWIFFHQVESIQKHPTSTYSAKIIFKNGQELLLEESLYLLEKQMYRTWLCVKALEGEVVKS</sequence>
<comment type="caution">
    <text evidence="1">The sequence shown here is derived from an EMBL/GenBank/DDBJ whole genome shotgun (WGS) entry which is preliminary data.</text>
</comment>
<gene>
    <name evidence="1" type="ORF">CWS01_02010</name>
</gene>
<accession>A0A2N0Z706</accession>
<dbReference type="GO" id="GO:0030420">
    <property type="term" value="P:establishment of competence for transformation"/>
    <property type="evidence" value="ECO:0007669"/>
    <property type="project" value="InterPro"/>
</dbReference>
<protein>
    <submittedName>
        <fullName evidence="1">Competence protein</fullName>
    </submittedName>
</protein>
<reference evidence="1 2" key="1">
    <citation type="journal article" date="2003" name="Int. J. Syst. Evol. Microbiol.">
        <title>Bacillus nealsonii sp. nov., isolated from a spacecraft-assembly facility, whose spores are gamma-radiation resistant.</title>
        <authorList>
            <person name="Venkateswaran K."/>
            <person name="Kempf M."/>
            <person name="Chen F."/>
            <person name="Satomi M."/>
            <person name="Nicholson W."/>
            <person name="Kern R."/>
        </authorList>
    </citation>
    <scope>NUCLEOTIDE SEQUENCE [LARGE SCALE GENOMIC DNA]</scope>
    <source>
        <strain evidence="1 2">FO-92</strain>
    </source>
</reference>
<keyword evidence="2" id="KW-1185">Reference proteome</keyword>
<dbReference type="Pfam" id="PF06338">
    <property type="entry name" value="ComK"/>
    <property type="match status" value="1"/>
</dbReference>
<dbReference type="Proteomes" id="UP000233375">
    <property type="component" value="Unassembled WGS sequence"/>
</dbReference>
<dbReference type="InterPro" id="IPR010461">
    <property type="entry name" value="ComK"/>
</dbReference>
<evidence type="ECO:0000313" key="2">
    <source>
        <dbReference type="Proteomes" id="UP000233375"/>
    </source>
</evidence>
<evidence type="ECO:0000313" key="1">
    <source>
        <dbReference type="EMBL" id="PKG25273.1"/>
    </source>
</evidence>